<feature type="region of interest" description="Disordered" evidence="1">
    <location>
        <begin position="83"/>
        <end position="106"/>
    </location>
</feature>
<protein>
    <submittedName>
        <fullName evidence="2">Uncharacterized protein</fullName>
    </submittedName>
</protein>
<proteinExistence type="predicted"/>
<feature type="region of interest" description="Disordered" evidence="1">
    <location>
        <begin position="192"/>
        <end position="213"/>
    </location>
</feature>
<keyword evidence="3" id="KW-1185">Reference proteome</keyword>
<accession>A0A1B0C7B1</accession>
<dbReference type="EMBL" id="JXJN01027986">
    <property type="status" value="NOT_ANNOTATED_CDS"/>
    <property type="molecule type" value="Genomic_DNA"/>
</dbReference>
<dbReference type="AlphaFoldDB" id="A0A1B0C7B1"/>
<feature type="compositionally biased region" description="Basic and acidic residues" evidence="1">
    <location>
        <begin position="83"/>
        <end position="98"/>
    </location>
</feature>
<organism evidence="2 3">
    <name type="scientific">Glossina palpalis gambiensis</name>
    <dbReference type="NCBI Taxonomy" id="67801"/>
    <lineage>
        <taxon>Eukaryota</taxon>
        <taxon>Metazoa</taxon>
        <taxon>Ecdysozoa</taxon>
        <taxon>Arthropoda</taxon>
        <taxon>Hexapoda</taxon>
        <taxon>Insecta</taxon>
        <taxon>Pterygota</taxon>
        <taxon>Neoptera</taxon>
        <taxon>Endopterygota</taxon>
        <taxon>Diptera</taxon>
        <taxon>Brachycera</taxon>
        <taxon>Muscomorpha</taxon>
        <taxon>Hippoboscoidea</taxon>
        <taxon>Glossinidae</taxon>
        <taxon>Glossina</taxon>
    </lineage>
</organism>
<reference evidence="3" key="1">
    <citation type="submission" date="2015-01" db="EMBL/GenBank/DDBJ databases">
        <authorList>
            <person name="Aksoy S."/>
            <person name="Warren W."/>
            <person name="Wilson R.K."/>
        </authorList>
    </citation>
    <scope>NUCLEOTIDE SEQUENCE [LARGE SCALE GENOMIC DNA]</scope>
    <source>
        <strain evidence="3">IAEA</strain>
    </source>
</reference>
<dbReference type="EMBL" id="JXJN01027985">
    <property type="status" value="NOT_ANNOTATED_CDS"/>
    <property type="molecule type" value="Genomic_DNA"/>
</dbReference>
<evidence type="ECO:0000256" key="1">
    <source>
        <dbReference type="SAM" id="MobiDB-lite"/>
    </source>
</evidence>
<dbReference type="VEuPathDB" id="VectorBase:GPPI051142"/>
<dbReference type="EnsemblMetazoa" id="GPPI051142-RA">
    <property type="protein sequence ID" value="GPPI051142-PA"/>
    <property type="gene ID" value="GPPI051142"/>
</dbReference>
<name>A0A1B0C7B1_9MUSC</name>
<evidence type="ECO:0000313" key="2">
    <source>
        <dbReference type="EnsemblMetazoa" id="GPPI051142-PA"/>
    </source>
</evidence>
<sequence>MFGRAPKLGGGMKKLQRVTTLRAVESHCDIAKMLFLTLIKNWPKEILWTVRLNGYIIMPHHRKQQQQIQSNQQQKQLEKLHQLQQEAPKRSYSHDRENWSQNSGNLLDPPYHELECNQFEKAKLKLENYFSKPLPRADRVNGEIQELRNELISCHRDHPGELLCCAEMAAKFQELIFREQFVSILKFSHNTDENQQRLQQEKGKEPKHFTRID</sequence>
<reference evidence="2" key="2">
    <citation type="submission" date="2020-05" db="UniProtKB">
        <authorList>
            <consortium name="EnsemblMetazoa"/>
        </authorList>
    </citation>
    <scope>IDENTIFICATION</scope>
    <source>
        <strain evidence="2">IAEA</strain>
    </source>
</reference>
<evidence type="ECO:0000313" key="3">
    <source>
        <dbReference type="Proteomes" id="UP000092460"/>
    </source>
</evidence>
<dbReference type="Proteomes" id="UP000092460">
    <property type="component" value="Unassembled WGS sequence"/>
</dbReference>